<feature type="compositionally biased region" description="Polar residues" evidence="1">
    <location>
        <begin position="364"/>
        <end position="373"/>
    </location>
</feature>
<feature type="region of interest" description="Disordered" evidence="1">
    <location>
        <begin position="326"/>
        <end position="568"/>
    </location>
</feature>
<feature type="compositionally biased region" description="Acidic residues" evidence="1">
    <location>
        <begin position="378"/>
        <end position="388"/>
    </location>
</feature>
<reference evidence="2 3" key="1">
    <citation type="submission" date="2024-01" db="EMBL/GenBank/DDBJ databases">
        <authorList>
            <person name="Allen C."/>
            <person name="Tagirdzhanova G."/>
        </authorList>
    </citation>
    <scope>NUCLEOTIDE SEQUENCE [LARGE SCALE GENOMIC DNA]</scope>
</reference>
<feature type="region of interest" description="Disordered" evidence="1">
    <location>
        <begin position="979"/>
        <end position="1005"/>
    </location>
</feature>
<dbReference type="Proteomes" id="UP001642406">
    <property type="component" value="Unassembled WGS sequence"/>
</dbReference>
<protein>
    <submittedName>
        <fullName evidence="2">Uncharacterized protein</fullName>
    </submittedName>
</protein>
<feature type="compositionally biased region" description="Basic and acidic residues" evidence="1">
    <location>
        <begin position="869"/>
        <end position="883"/>
    </location>
</feature>
<name>A0ABP0BLX8_9PEZI</name>
<sequence>MAVVEDAADITEASVEHITKRAKRRMSRRISMMPRLDGGSLLSPVRKPVQQHVFSSPIKRRVVDVPSEPATPATPATPAAPVPTITPIASKPTFSSPIKTLSPVPKSPIPAKTASPQSIKLAAMPPAVVFDRPVAEIEVESPQEVRRRESLFNTRRRETLFAAVERKFPEPTSNVRPKRRHSFLPQQTPLVFESTAKKTTSNRRHTFQPGALGIFLECSRLSFDRTLPDLSNIPSISVSESDNTASTIELSGLDESTVHDTPLPTQDETVVVDVRTNLDIFGSGPPVQTHHSPSNDRHVSFDLKVQPERSTQLLSPKMAEEIAKEPTVVAEVPEAPVDAQPDTTDAEKSNSHPLDVLGEEDTIKVSNDSTPRSLSPELEIEMDMDTSGEDSREVTDDMRIVSSRPASELDESLLLPLPETTETEGDGEGESETTGDDYGWQSPTSAELGHLTDVIKTPQQPNEPSEAAVQPMTSAQIDIDAEFLLDDNDEADDSDMAEDVEAIDDADDVEEVEDVQDMEDVADADEIPAESVLATGDMEDSPSPAPSVGEEEEDEEDNAEYTVTQPFNMFMGVEEDATTTMTMDLDALADDQMSSHEDSETEMLRKFVTRVKADKTAKAAAAAEEASARSLAKLQRKRRSGSTGSTASSSGSPMTKKESSNILASPFNLEPRVPFGKKDHNMSPSPKKKRRAVTILEGSDENRTHDLLSKPSFDDNSPPRPKRRRRKMEVDTDSIFNPEFMTSSKGGNSAAANSEAAPGPRRSKRTRSQTPVKTAAAATNSALSLIPVRLPGSLNLNGEDSYGLSASSLSLRRNDEKNLTAITRVNTNKNKGNADPPCVVVARQSHEALRALREQKSVFDSPLVPQKTSGKDKDKTDGEDSHGKSRRGKKASNKPAKSVRWAEVLARFQTADGEPGDKPATAFSPTSGDAVGEPEPTIKSALAGSARASAKEAEQQAPVEALMAVEPEAVVAAAPMITSPMPATTTDTEKTSIPRRTTRVSRLQPPTPRKVIASAAAAKAASVPAPAPALAEPAPMGLKALPSGAAGAKRMATRRAKIVGMGMAANGTPAPKRRITRTT</sequence>
<evidence type="ECO:0000313" key="2">
    <source>
        <dbReference type="EMBL" id="CAK7220161.1"/>
    </source>
</evidence>
<dbReference type="PANTHER" id="PTHR48125">
    <property type="entry name" value="LP07818P1"/>
    <property type="match status" value="1"/>
</dbReference>
<feature type="compositionally biased region" description="Basic and acidic residues" evidence="1">
    <location>
        <begin position="389"/>
        <end position="399"/>
    </location>
</feature>
<dbReference type="PANTHER" id="PTHR48125:SF10">
    <property type="entry name" value="OS12G0136300 PROTEIN"/>
    <property type="match status" value="1"/>
</dbReference>
<feature type="compositionally biased region" description="Low complexity" evidence="1">
    <location>
        <begin position="641"/>
        <end position="652"/>
    </location>
</feature>
<feature type="compositionally biased region" description="Low complexity" evidence="1">
    <location>
        <begin position="619"/>
        <end position="633"/>
    </location>
</feature>
<dbReference type="EMBL" id="CAWUHC010000029">
    <property type="protein sequence ID" value="CAK7220161.1"/>
    <property type="molecule type" value="Genomic_DNA"/>
</dbReference>
<organism evidence="2 3">
    <name type="scientific">Sporothrix bragantina</name>
    <dbReference type="NCBI Taxonomy" id="671064"/>
    <lineage>
        <taxon>Eukaryota</taxon>
        <taxon>Fungi</taxon>
        <taxon>Dikarya</taxon>
        <taxon>Ascomycota</taxon>
        <taxon>Pezizomycotina</taxon>
        <taxon>Sordariomycetes</taxon>
        <taxon>Sordariomycetidae</taxon>
        <taxon>Ophiostomatales</taxon>
        <taxon>Ophiostomataceae</taxon>
        <taxon>Sporothrix</taxon>
    </lineage>
</organism>
<comment type="caution">
    <text evidence="2">The sequence shown here is derived from an EMBL/GenBank/DDBJ whole genome shotgun (WGS) entry which is preliminary data.</text>
</comment>
<keyword evidence="3" id="KW-1185">Reference proteome</keyword>
<feature type="region of interest" description="Disordered" evidence="1">
    <location>
        <begin position="1059"/>
        <end position="1079"/>
    </location>
</feature>
<feature type="compositionally biased region" description="Acidic residues" evidence="1">
    <location>
        <begin position="479"/>
        <end position="528"/>
    </location>
</feature>
<feature type="region of interest" description="Disordered" evidence="1">
    <location>
        <begin position="853"/>
        <end position="934"/>
    </location>
</feature>
<evidence type="ECO:0000256" key="1">
    <source>
        <dbReference type="SAM" id="MobiDB-lite"/>
    </source>
</evidence>
<feature type="region of interest" description="Disordered" evidence="1">
    <location>
        <begin position="619"/>
        <end position="776"/>
    </location>
</feature>
<feature type="compositionally biased region" description="Low complexity" evidence="1">
    <location>
        <begin position="743"/>
        <end position="757"/>
    </location>
</feature>
<feature type="compositionally biased region" description="Low complexity" evidence="1">
    <location>
        <begin position="326"/>
        <end position="341"/>
    </location>
</feature>
<proteinExistence type="predicted"/>
<accession>A0ABP0BLX8</accession>
<feature type="compositionally biased region" description="Acidic residues" evidence="1">
    <location>
        <begin position="421"/>
        <end position="435"/>
    </location>
</feature>
<gene>
    <name evidence="2" type="ORF">SBRCBS47491_004095</name>
</gene>
<evidence type="ECO:0000313" key="3">
    <source>
        <dbReference type="Proteomes" id="UP001642406"/>
    </source>
</evidence>
<feature type="compositionally biased region" description="Acidic residues" evidence="1">
    <location>
        <begin position="549"/>
        <end position="559"/>
    </location>
</feature>